<organism evidence="2 3">
    <name type="scientific">Phenylobacterium deserti</name>
    <dbReference type="NCBI Taxonomy" id="1914756"/>
    <lineage>
        <taxon>Bacteria</taxon>
        <taxon>Pseudomonadati</taxon>
        <taxon>Pseudomonadota</taxon>
        <taxon>Alphaproteobacteria</taxon>
        <taxon>Caulobacterales</taxon>
        <taxon>Caulobacteraceae</taxon>
        <taxon>Phenylobacterium</taxon>
    </lineage>
</organism>
<dbReference type="Pfam" id="PF04325">
    <property type="entry name" value="DUF465"/>
    <property type="match status" value="1"/>
</dbReference>
<name>A0A328AXC3_9CAUL</name>
<dbReference type="Gene3D" id="6.10.280.50">
    <property type="match status" value="1"/>
</dbReference>
<dbReference type="RefSeq" id="WP_111513960.1">
    <property type="nucleotide sequence ID" value="NZ_QFYR01000001.1"/>
</dbReference>
<sequence>MAVEARIRELGSRHQNLERAIEDEMRRPHADDLRLKDLKRQKLKLKEEMESLRSRVH</sequence>
<proteinExistence type="predicted"/>
<gene>
    <name evidence="2" type="ORF">DJ018_06105</name>
</gene>
<comment type="caution">
    <text evidence="2">The sequence shown here is derived from an EMBL/GenBank/DDBJ whole genome shotgun (WGS) entry which is preliminary data.</text>
</comment>
<feature type="coiled-coil region" evidence="1">
    <location>
        <begin position="7"/>
        <end position="55"/>
    </location>
</feature>
<dbReference type="AlphaFoldDB" id="A0A328AXC3"/>
<evidence type="ECO:0000313" key="3">
    <source>
        <dbReference type="Proteomes" id="UP000249725"/>
    </source>
</evidence>
<accession>A0A328AXC3</accession>
<evidence type="ECO:0000313" key="2">
    <source>
        <dbReference type="EMBL" id="RAK57508.1"/>
    </source>
</evidence>
<protein>
    <submittedName>
        <fullName evidence="2">DUF465 domain-containing protein</fullName>
    </submittedName>
</protein>
<keyword evidence="1" id="KW-0175">Coiled coil</keyword>
<dbReference type="EMBL" id="QFYR01000001">
    <property type="protein sequence ID" value="RAK57508.1"/>
    <property type="molecule type" value="Genomic_DNA"/>
</dbReference>
<dbReference type="Proteomes" id="UP000249725">
    <property type="component" value="Unassembled WGS sequence"/>
</dbReference>
<dbReference type="OrthoDB" id="7173992at2"/>
<dbReference type="InterPro" id="IPR038444">
    <property type="entry name" value="DUF465_sf"/>
</dbReference>
<dbReference type="InterPro" id="IPR007420">
    <property type="entry name" value="DUF465"/>
</dbReference>
<evidence type="ECO:0000256" key="1">
    <source>
        <dbReference type="SAM" id="Coils"/>
    </source>
</evidence>
<keyword evidence="3" id="KW-1185">Reference proteome</keyword>
<reference evidence="3" key="1">
    <citation type="submission" date="2018-05" db="EMBL/GenBank/DDBJ databases">
        <authorList>
            <person name="Li X."/>
        </authorList>
    </citation>
    <scope>NUCLEOTIDE SEQUENCE [LARGE SCALE GENOMIC DNA]</scope>
    <source>
        <strain evidence="3">YIM 73061</strain>
    </source>
</reference>